<name>A0ACC1K1R3_9FUNG</name>
<feature type="non-terminal residue" evidence="1">
    <location>
        <position position="1"/>
    </location>
</feature>
<dbReference type="EMBL" id="JANBUJ010000496">
    <property type="protein sequence ID" value="KAJ2771677.1"/>
    <property type="molecule type" value="Genomic_DNA"/>
</dbReference>
<comment type="caution">
    <text evidence="1">The sequence shown here is derived from an EMBL/GenBank/DDBJ whole genome shotgun (WGS) entry which is preliminary data.</text>
</comment>
<evidence type="ECO:0000313" key="1">
    <source>
        <dbReference type="EMBL" id="KAJ2771677.1"/>
    </source>
</evidence>
<reference evidence="1" key="1">
    <citation type="submission" date="2022-07" db="EMBL/GenBank/DDBJ databases">
        <title>Phylogenomic reconstructions and comparative analyses of Kickxellomycotina fungi.</title>
        <authorList>
            <person name="Reynolds N.K."/>
            <person name="Stajich J.E."/>
            <person name="Barry K."/>
            <person name="Grigoriev I.V."/>
            <person name="Crous P."/>
            <person name="Smith M.E."/>
        </authorList>
    </citation>
    <scope>NUCLEOTIDE SEQUENCE</scope>
    <source>
        <strain evidence="1">CBS 109366</strain>
    </source>
</reference>
<dbReference type="Proteomes" id="UP001140234">
    <property type="component" value="Unassembled WGS sequence"/>
</dbReference>
<protein>
    <submittedName>
        <fullName evidence="1">Uncharacterized protein</fullName>
    </submittedName>
</protein>
<keyword evidence="2" id="KW-1185">Reference proteome</keyword>
<organism evidence="1 2">
    <name type="scientific">Coemansia nantahalensis</name>
    <dbReference type="NCBI Taxonomy" id="2789366"/>
    <lineage>
        <taxon>Eukaryota</taxon>
        <taxon>Fungi</taxon>
        <taxon>Fungi incertae sedis</taxon>
        <taxon>Zoopagomycota</taxon>
        <taxon>Kickxellomycotina</taxon>
        <taxon>Kickxellomycetes</taxon>
        <taxon>Kickxellales</taxon>
        <taxon>Kickxellaceae</taxon>
        <taxon>Coemansia</taxon>
    </lineage>
</organism>
<sequence length="968" mass="105167">DLERIVEVCVGDRALWSVSDTDCLPHGTQRLFALVYYQQMTLRSIGLVAETDSDFYAWLDTLHTLLSTREPIVTKEHFQRWRLITICRQWWESDPSGENATATLGFIEAIDIAHLPGGQRAFSTGLTLHDSRQMSTSDATVDDTIAPLSGSIARLLAAVFREAAQHSTHVLYRDISMSLSPPIGPCTSALSDLDESPPPSDDEGDQHLTMVKSSPRGPRRPHRPLHLELPKRQPFGITQSVFGRFLLEVQKGVGLSDAEIERRFRAFTAPDSEVMSPYELEAYLLSVYNSDNMPLQGGEPAKADPDMDLPLSQYYISSSHNTYLSSDQLVGSSRVENYIYALLRGCRCLEADCWDGKDGEPIVHHGHTFTSKILFDDVVAAIASYAFAVSPYPVIVSLETHCSLPQQARMASILKKHLGPWLVMAPVGADGAFELPSPNELRYRIIIKNKVLDPPQSRPLSLPAELPPPIARARTAPLPKGKVAPELSDLIVYCKGTPFTGLDDNCAEPVFDRIISVTETTSNQLIRQWRKKFSWYSAVQMTRVYPGLTRVTSTNYNPIGHWAAGCQLVALNFQTYDRNMQINDAMFRRTHMSGYVPKPRHLREATWAPPAAQRSASHQQQPDAAVETSEASPSASAATLGAHPSAESLTAPASRSTTVHIHVLSAYNIACGHSRRLSVTSTASTLQRNSSINELQMSSRPLSRSQSGVAMFSVIADPDASYSGHGGNRGAADALASTKSAVPLASELLLPDLHDACLSMRGADDCGTASRIRVEIEWITDGPAGPTAGLGASTEELAVLAASFGSPSTSALYSVCTTGFNSPATYAPGAISAFPFLAGGASNFATPMGHPPPPPTPSAATMHGATGGAEHVSGKSKYLTKAGLVSGNEVRWRDETLFRVISDPEVTFVRFAVFDDDTELGMAYVSAASLMEGYRFIELGSSEKTRHGRPLRLFVRVQMSQLHCLASS</sequence>
<evidence type="ECO:0000313" key="2">
    <source>
        <dbReference type="Proteomes" id="UP001140234"/>
    </source>
</evidence>
<accession>A0ACC1K1R3</accession>
<proteinExistence type="predicted"/>
<gene>
    <name evidence="1" type="ORF">IWQ57_002103</name>
</gene>